<name>A0ABR8E1Z6_9NOSO</name>
<evidence type="ECO:0000313" key="1">
    <source>
        <dbReference type="EMBL" id="MBD2535493.1"/>
    </source>
</evidence>
<dbReference type="RefSeq" id="WP_190946315.1">
    <property type="nucleotide sequence ID" value="NZ_JACJSI010000283.1"/>
</dbReference>
<sequence length="97" mass="10647">MAPDQLSPETVKAYKVLNQEAALGSEGEAAAPGNDREPFDPQTIYQETAIEEDSVSFGGSLSRIFSPLRSLSYWKMKALARQFGEGGGFQFLWSRQG</sequence>
<keyword evidence="2" id="KW-1185">Reference proteome</keyword>
<protein>
    <submittedName>
        <fullName evidence="1">Uncharacterized protein</fullName>
    </submittedName>
</protein>
<dbReference type="EMBL" id="JACJSI010000283">
    <property type="protein sequence ID" value="MBD2535493.1"/>
    <property type="molecule type" value="Genomic_DNA"/>
</dbReference>
<evidence type="ECO:0000313" key="2">
    <source>
        <dbReference type="Proteomes" id="UP000623440"/>
    </source>
</evidence>
<organism evidence="1 2">
    <name type="scientific">Nostoc flagelliforme FACHB-838</name>
    <dbReference type="NCBI Taxonomy" id="2692904"/>
    <lineage>
        <taxon>Bacteria</taxon>
        <taxon>Bacillati</taxon>
        <taxon>Cyanobacteriota</taxon>
        <taxon>Cyanophyceae</taxon>
        <taxon>Nostocales</taxon>
        <taxon>Nostocaceae</taxon>
        <taxon>Nostoc</taxon>
    </lineage>
</organism>
<dbReference type="Proteomes" id="UP000623440">
    <property type="component" value="Unassembled WGS sequence"/>
</dbReference>
<gene>
    <name evidence="1" type="ORF">H6G97_41330</name>
</gene>
<proteinExistence type="predicted"/>
<comment type="caution">
    <text evidence="1">The sequence shown here is derived from an EMBL/GenBank/DDBJ whole genome shotgun (WGS) entry which is preliminary data.</text>
</comment>
<reference evidence="1 2" key="1">
    <citation type="journal article" date="2020" name="ISME J.">
        <title>Comparative genomics reveals insights into cyanobacterial evolution and habitat adaptation.</title>
        <authorList>
            <person name="Chen M.Y."/>
            <person name="Teng W.K."/>
            <person name="Zhao L."/>
            <person name="Hu C.X."/>
            <person name="Zhou Y.K."/>
            <person name="Han B.P."/>
            <person name="Song L.R."/>
            <person name="Shu W.S."/>
        </authorList>
    </citation>
    <scope>NUCLEOTIDE SEQUENCE [LARGE SCALE GENOMIC DNA]</scope>
    <source>
        <strain evidence="1 2">FACHB-838</strain>
    </source>
</reference>
<accession>A0ABR8E1Z6</accession>